<proteinExistence type="predicted"/>
<organism evidence="2 3">
    <name type="scientific">Paraburkholderia terricola</name>
    <dbReference type="NCBI Taxonomy" id="169427"/>
    <lineage>
        <taxon>Bacteria</taxon>
        <taxon>Pseudomonadati</taxon>
        <taxon>Pseudomonadota</taxon>
        <taxon>Betaproteobacteria</taxon>
        <taxon>Burkholderiales</taxon>
        <taxon>Burkholderiaceae</taxon>
        <taxon>Paraburkholderia</taxon>
    </lineage>
</organism>
<dbReference type="EMBL" id="FRAB01000061">
    <property type="protein sequence ID" value="SHL10746.1"/>
    <property type="molecule type" value="Genomic_DNA"/>
</dbReference>
<evidence type="ECO:0000313" key="2">
    <source>
        <dbReference type="EMBL" id="SHL14744.1"/>
    </source>
</evidence>
<dbReference type="AlphaFoldDB" id="A0A1M6Y8Z5"/>
<name>A0A1M6Y8Z5_9BURK</name>
<dbReference type="EMBL" id="FRAB01000066">
    <property type="protein sequence ID" value="SHL14744.1"/>
    <property type="molecule type" value="Genomic_DNA"/>
</dbReference>
<sequence length="81" mass="9411">YQPSPRAFPSVLREPEYGPDDVVLRVKANGELRFEGRRLKVSKALYRLPVAARAKDGEDGVFEFWFAHHRILTLDLRSENR</sequence>
<feature type="non-terminal residue" evidence="2">
    <location>
        <position position="1"/>
    </location>
</feature>
<reference evidence="2 3" key="1">
    <citation type="submission" date="2016-11" db="EMBL/GenBank/DDBJ databases">
        <authorList>
            <person name="Jaros S."/>
            <person name="Januszkiewicz K."/>
            <person name="Wedrychowicz H."/>
        </authorList>
    </citation>
    <scope>NUCLEOTIDE SEQUENCE [LARGE SCALE GENOMIC DNA]</scope>
    <source>
        <strain evidence="2 3">LMG 20594</strain>
    </source>
</reference>
<evidence type="ECO:0000313" key="1">
    <source>
        <dbReference type="EMBL" id="SHL10746.1"/>
    </source>
</evidence>
<evidence type="ECO:0000313" key="3">
    <source>
        <dbReference type="Proteomes" id="UP000184395"/>
    </source>
</evidence>
<accession>A0A1M6Y8Z5</accession>
<dbReference type="Proteomes" id="UP000184395">
    <property type="component" value="Unassembled WGS sequence"/>
</dbReference>
<protein>
    <submittedName>
        <fullName evidence="2">Uncharacterized protein</fullName>
    </submittedName>
</protein>
<gene>
    <name evidence="1" type="ORF">SAMN05192548_10611</name>
    <name evidence="2" type="ORF">SAMN05192548_10661</name>
</gene>